<evidence type="ECO:0000256" key="2">
    <source>
        <dbReference type="SAM" id="SignalP"/>
    </source>
</evidence>
<dbReference type="InterPro" id="IPR008258">
    <property type="entry name" value="Transglycosylase_SLT_dom_1"/>
</dbReference>
<protein>
    <recommendedName>
        <fullName evidence="3">Transglycosylase SLT domain-containing protein</fullName>
    </recommendedName>
</protein>
<evidence type="ECO:0000313" key="4">
    <source>
        <dbReference type="EMBL" id="PLW84055.1"/>
    </source>
</evidence>
<dbReference type="SUPFAM" id="SSF53955">
    <property type="entry name" value="Lysozyme-like"/>
    <property type="match status" value="1"/>
</dbReference>
<dbReference type="InterPro" id="IPR023346">
    <property type="entry name" value="Lysozyme-like_dom_sf"/>
</dbReference>
<sequence length="210" mass="23954">MLSCRRFFASAALALLLGLMLTPQQALSQPEDSTERAALRDFLDQAINSANSFEDRYDAEVWLVDMSARLQKFVKDPAARLELLRQAHSAAARATLPPELVLAVIEVESHFNRFAISRVGAQGMMQVMPFWKKEIGREDDNLTLNRTNLEYGCRILQFYLQREEGDLHRALAAYNGSSGSRRYSNKVYQAWSQNWRTGPLPWSRQPVFAK</sequence>
<name>A0A2N5Y6N2_9GAMM</name>
<keyword evidence="5" id="KW-1185">Reference proteome</keyword>
<feature type="signal peptide" evidence="2">
    <location>
        <begin position="1"/>
        <end position="28"/>
    </location>
</feature>
<proteinExistence type="inferred from homology"/>
<dbReference type="PANTHER" id="PTHR37423">
    <property type="entry name" value="SOLUBLE LYTIC MUREIN TRANSGLYCOSYLASE-RELATED"/>
    <property type="match status" value="1"/>
</dbReference>
<gene>
    <name evidence="4" type="ORF">CWI75_01520</name>
</gene>
<feature type="domain" description="Transglycosylase SLT" evidence="3">
    <location>
        <begin position="89"/>
        <end position="186"/>
    </location>
</feature>
<dbReference type="EMBL" id="PKLZ01000001">
    <property type="protein sequence ID" value="PLW84055.1"/>
    <property type="molecule type" value="Genomic_DNA"/>
</dbReference>
<comment type="similarity">
    <text evidence="1">Belongs to the transglycosylase Slt family.</text>
</comment>
<dbReference type="Pfam" id="PF01464">
    <property type="entry name" value="SLT"/>
    <property type="match status" value="1"/>
</dbReference>
<reference evidence="5" key="1">
    <citation type="submission" date="2017-11" db="EMBL/GenBank/DDBJ databases">
        <title>The draft genome sequence of Chromatocurvus sp. F02.</title>
        <authorList>
            <person name="Du Z.-J."/>
            <person name="Chang Y.-Q."/>
        </authorList>
    </citation>
    <scope>NUCLEOTIDE SEQUENCE [LARGE SCALE GENOMIC DNA]</scope>
    <source>
        <strain evidence="5">F02</strain>
    </source>
</reference>
<dbReference type="RefSeq" id="WP_101519692.1">
    <property type="nucleotide sequence ID" value="NZ_PKLZ01000001.1"/>
</dbReference>
<evidence type="ECO:0000313" key="5">
    <source>
        <dbReference type="Proteomes" id="UP000234845"/>
    </source>
</evidence>
<accession>A0A2N5Y6N2</accession>
<organism evidence="4 5">
    <name type="scientific">Kineobactrum sediminis</name>
    <dbReference type="NCBI Taxonomy" id="1905677"/>
    <lineage>
        <taxon>Bacteria</taxon>
        <taxon>Pseudomonadati</taxon>
        <taxon>Pseudomonadota</taxon>
        <taxon>Gammaproteobacteria</taxon>
        <taxon>Cellvibrionales</taxon>
        <taxon>Halieaceae</taxon>
        <taxon>Kineobactrum</taxon>
    </lineage>
</organism>
<evidence type="ECO:0000256" key="1">
    <source>
        <dbReference type="ARBA" id="ARBA00007734"/>
    </source>
</evidence>
<dbReference type="AlphaFoldDB" id="A0A2N5Y6N2"/>
<dbReference type="Proteomes" id="UP000234845">
    <property type="component" value="Unassembled WGS sequence"/>
</dbReference>
<dbReference type="OrthoDB" id="92254at2"/>
<dbReference type="CDD" id="cd00254">
    <property type="entry name" value="LT-like"/>
    <property type="match status" value="1"/>
</dbReference>
<comment type="caution">
    <text evidence="4">The sequence shown here is derived from an EMBL/GenBank/DDBJ whole genome shotgun (WGS) entry which is preliminary data.</text>
</comment>
<evidence type="ECO:0000259" key="3">
    <source>
        <dbReference type="Pfam" id="PF01464"/>
    </source>
</evidence>
<keyword evidence="2" id="KW-0732">Signal</keyword>
<feature type="chain" id="PRO_5014878908" description="Transglycosylase SLT domain-containing protein" evidence="2">
    <location>
        <begin position="29"/>
        <end position="210"/>
    </location>
</feature>
<dbReference type="Gene3D" id="1.10.530.10">
    <property type="match status" value="1"/>
</dbReference>
<dbReference type="PANTHER" id="PTHR37423:SF2">
    <property type="entry name" value="MEMBRANE-BOUND LYTIC MUREIN TRANSGLYCOSYLASE C"/>
    <property type="match status" value="1"/>
</dbReference>